<evidence type="ECO:0000256" key="5">
    <source>
        <dbReference type="HAMAP-Rule" id="MF_01201"/>
    </source>
</evidence>
<dbReference type="GO" id="GO:0030170">
    <property type="term" value="F:pyridoxal phosphate binding"/>
    <property type="evidence" value="ECO:0007669"/>
    <property type="project" value="UniProtKB-UniRule"/>
</dbReference>
<feature type="modified residue" description="N6-(pyridoxal phosphate)lysine" evidence="5 6">
    <location>
        <position position="35"/>
    </location>
</feature>
<dbReference type="UniPathway" id="UPA00042">
    <property type="reaction ID" value="UER00497"/>
</dbReference>
<dbReference type="InterPro" id="IPR000821">
    <property type="entry name" value="Ala_racemase"/>
</dbReference>
<comment type="cofactor">
    <cofactor evidence="2 5 6">
        <name>pyridoxal 5'-phosphate</name>
        <dbReference type="ChEBI" id="CHEBI:597326"/>
    </cofactor>
</comment>
<organism evidence="9 10">
    <name type="scientific">Salinimonas marina</name>
    <dbReference type="NCBI Taxonomy" id="2785918"/>
    <lineage>
        <taxon>Bacteria</taxon>
        <taxon>Pseudomonadati</taxon>
        <taxon>Pseudomonadota</taxon>
        <taxon>Gammaproteobacteria</taxon>
        <taxon>Alteromonadales</taxon>
        <taxon>Alteromonadaceae</taxon>
        <taxon>Alteromonas/Salinimonas group</taxon>
        <taxon>Salinimonas</taxon>
    </lineage>
</organism>
<evidence type="ECO:0000256" key="2">
    <source>
        <dbReference type="ARBA" id="ARBA00001933"/>
    </source>
</evidence>
<dbReference type="SUPFAM" id="SSF50621">
    <property type="entry name" value="Alanine racemase C-terminal domain-like"/>
    <property type="match status" value="1"/>
</dbReference>
<dbReference type="AlphaFoldDB" id="A0A7S9DWQ1"/>
<feature type="binding site" evidence="5 7">
    <location>
        <position position="299"/>
    </location>
    <ligand>
        <name>substrate</name>
    </ligand>
</feature>
<feature type="active site" description="Proton acceptor; specific for D-alanine" evidence="5">
    <location>
        <position position="35"/>
    </location>
</feature>
<dbReference type="GO" id="GO:0030632">
    <property type="term" value="P:D-alanine biosynthetic process"/>
    <property type="evidence" value="ECO:0007669"/>
    <property type="project" value="UniProtKB-UniRule"/>
</dbReference>
<evidence type="ECO:0000256" key="7">
    <source>
        <dbReference type="PIRSR" id="PIRSR600821-52"/>
    </source>
</evidence>
<dbReference type="InterPro" id="IPR029066">
    <property type="entry name" value="PLP-binding_barrel"/>
</dbReference>
<dbReference type="Proteomes" id="UP000595095">
    <property type="component" value="Chromosome"/>
</dbReference>
<dbReference type="PANTHER" id="PTHR30511">
    <property type="entry name" value="ALANINE RACEMASE"/>
    <property type="match status" value="1"/>
</dbReference>
<keyword evidence="4 5" id="KW-0413">Isomerase</keyword>
<evidence type="ECO:0000313" key="9">
    <source>
        <dbReference type="EMBL" id="QPG05353.1"/>
    </source>
</evidence>
<evidence type="ECO:0000256" key="6">
    <source>
        <dbReference type="PIRSR" id="PIRSR600821-50"/>
    </source>
</evidence>
<dbReference type="CDD" id="cd06827">
    <property type="entry name" value="PLPDE_III_AR_proteobact"/>
    <property type="match status" value="1"/>
</dbReference>
<dbReference type="KEGG" id="smaa:IT774_14780"/>
<dbReference type="HAMAP" id="MF_01201">
    <property type="entry name" value="Ala_racemase"/>
    <property type="match status" value="1"/>
</dbReference>
<protein>
    <recommendedName>
        <fullName evidence="5">Alanine racemase</fullName>
        <ecNumber evidence="5">5.1.1.1</ecNumber>
    </recommendedName>
</protein>
<accession>A0A7S9DWQ1</accession>
<gene>
    <name evidence="9" type="primary">alr</name>
    <name evidence="9" type="ORF">IT774_14780</name>
</gene>
<dbReference type="FunFam" id="3.20.20.10:FF:000002">
    <property type="entry name" value="Alanine racemase"/>
    <property type="match status" value="1"/>
</dbReference>
<proteinExistence type="inferred from homology"/>
<evidence type="ECO:0000256" key="1">
    <source>
        <dbReference type="ARBA" id="ARBA00000316"/>
    </source>
</evidence>
<comment type="function">
    <text evidence="5">Catalyzes the interconversion of L-alanine and D-alanine. May also act on other amino acids.</text>
</comment>
<dbReference type="PROSITE" id="PS00395">
    <property type="entry name" value="ALANINE_RACEMASE"/>
    <property type="match status" value="1"/>
</dbReference>
<dbReference type="Pfam" id="PF00842">
    <property type="entry name" value="Ala_racemase_C"/>
    <property type="match status" value="1"/>
</dbReference>
<evidence type="ECO:0000256" key="4">
    <source>
        <dbReference type="ARBA" id="ARBA00023235"/>
    </source>
</evidence>
<dbReference type="Gene3D" id="2.40.37.10">
    <property type="entry name" value="Lyase, Ornithine Decarboxylase, Chain A, domain 1"/>
    <property type="match status" value="1"/>
</dbReference>
<evidence type="ECO:0000313" key="10">
    <source>
        <dbReference type="Proteomes" id="UP000595095"/>
    </source>
</evidence>
<dbReference type="NCBIfam" id="TIGR00492">
    <property type="entry name" value="alr"/>
    <property type="match status" value="1"/>
</dbReference>
<dbReference type="SUPFAM" id="SSF51419">
    <property type="entry name" value="PLP-binding barrel"/>
    <property type="match status" value="1"/>
</dbReference>
<evidence type="ECO:0000259" key="8">
    <source>
        <dbReference type="SMART" id="SM01005"/>
    </source>
</evidence>
<dbReference type="PRINTS" id="PR00992">
    <property type="entry name" value="ALARACEMASE"/>
</dbReference>
<dbReference type="Gene3D" id="3.20.20.10">
    <property type="entry name" value="Alanine racemase"/>
    <property type="match status" value="1"/>
</dbReference>
<name>A0A7S9DWQ1_9ALTE</name>
<dbReference type="InterPro" id="IPR020622">
    <property type="entry name" value="Ala_racemase_pyridoxalP-BS"/>
</dbReference>
<dbReference type="Pfam" id="PF01168">
    <property type="entry name" value="Ala_racemase_N"/>
    <property type="match status" value="1"/>
</dbReference>
<dbReference type="RefSeq" id="WP_195810443.1">
    <property type="nucleotide sequence ID" value="NZ_CP064795.1"/>
</dbReference>
<comment type="pathway">
    <text evidence="5">Amino-acid biosynthesis; D-alanine biosynthesis; D-alanine from L-alanine: step 1/1.</text>
</comment>
<keyword evidence="10" id="KW-1185">Reference proteome</keyword>
<dbReference type="InterPro" id="IPR011079">
    <property type="entry name" value="Ala_racemase_C"/>
</dbReference>
<dbReference type="EC" id="5.1.1.1" evidence="5"/>
<dbReference type="GO" id="GO:0005829">
    <property type="term" value="C:cytosol"/>
    <property type="evidence" value="ECO:0007669"/>
    <property type="project" value="TreeGrafter"/>
</dbReference>
<evidence type="ECO:0000256" key="3">
    <source>
        <dbReference type="ARBA" id="ARBA00022898"/>
    </source>
</evidence>
<dbReference type="InterPro" id="IPR009006">
    <property type="entry name" value="Ala_racemase/Decarboxylase_C"/>
</dbReference>
<dbReference type="InterPro" id="IPR001608">
    <property type="entry name" value="Ala_racemase_N"/>
</dbReference>
<feature type="binding site" evidence="5 7">
    <location>
        <position position="129"/>
    </location>
    <ligand>
        <name>substrate</name>
    </ligand>
</feature>
<dbReference type="GO" id="GO:0008784">
    <property type="term" value="F:alanine racemase activity"/>
    <property type="evidence" value="ECO:0007669"/>
    <property type="project" value="UniProtKB-UniRule"/>
</dbReference>
<feature type="active site" description="Proton acceptor; specific for L-alanine" evidence="5">
    <location>
        <position position="251"/>
    </location>
</feature>
<dbReference type="PANTHER" id="PTHR30511:SF0">
    <property type="entry name" value="ALANINE RACEMASE, CATABOLIC-RELATED"/>
    <property type="match status" value="1"/>
</dbReference>
<comment type="similarity">
    <text evidence="5">Belongs to the alanine racemase family.</text>
</comment>
<dbReference type="SMART" id="SM01005">
    <property type="entry name" value="Ala_racemase_C"/>
    <property type="match status" value="1"/>
</dbReference>
<comment type="catalytic activity">
    <reaction evidence="1 5">
        <text>L-alanine = D-alanine</text>
        <dbReference type="Rhea" id="RHEA:20249"/>
        <dbReference type="ChEBI" id="CHEBI:57416"/>
        <dbReference type="ChEBI" id="CHEBI:57972"/>
        <dbReference type="EC" id="5.1.1.1"/>
    </reaction>
</comment>
<keyword evidence="3 5" id="KW-0663">Pyridoxal phosphate</keyword>
<reference evidence="9 10" key="1">
    <citation type="submission" date="2020-11" db="EMBL/GenBank/DDBJ databases">
        <title>Complete genome sequence for Salinimonas sp. strain G2-b.</title>
        <authorList>
            <person name="Park S.-J."/>
        </authorList>
    </citation>
    <scope>NUCLEOTIDE SEQUENCE [LARGE SCALE GENOMIC DNA]</scope>
    <source>
        <strain evidence="9 10">G2-b</strain>
    </source>
</reference>
<sequence>MSRQTRAIIHTQALQHNINVLKTLAPASSTMAIIKADAYGHGALITAQTLQSQVSAFAVAITEEAVTLRQQGITAPIVVLEGPHEPRDCDLAGQHQLTLVAHSEAQLQWLDAASHPVDLWLKVDTGMHRLGLEITRVPVLVQRYRHLLNERSVMVTHMACADELDNPFTTGQTRQIEQLAKKVGLPLSVANSPAMLHWPTTHAQWNRLGIALYGANPVYPTPSGVVLHAAMTLQASIIAMHQVPKGEGVGYGQTWKATRDSRIATVGIGYGDGYPRHCPNGTPVLVHGQRAPLAGRVSMDMLCIDVTDIGQAKVGDRVELWGAKLAIDEIAGYAQTIAYELMTRVSARVPRVLDSAPLN</sequence>
<feature type="domain" description="Alanine racemase C-terminal" evidence="8">
    <location>
        <begin position="230"/>
        <end position="354"/>
    </location>
</feature>
<dbReference type="EMBL" id="CP064795">
    <property type="protein sequence ID" value="QPG05353.1"/>
    <property type="molecule type" value="Genomic_DNA"/>
</dbReference>